<feature type="chain" id="PRO_5038780131" description="NVEALA family protein" evidence="1">
    <location>
        <begin position="21"/>
        <end position="92"/>
    </location>
</feature>
<evidence type="ECO:0000313" key="2">
    <source>
        <dbReference type="EMBL" id="MBO8477368.1"/>
    </source>
</evidence>
<protein>
    <recommendedName>
        <fullName evidence="4">NVEALA family protein</fullName>
    </recommendedName>
</protein>
<accession>A0A9D9IRA8</accession>
<comment type="caution">
    <text evidence="2">The sequence shown here is derived from an EMBL/GenBank/DDBJ whole genome shotgun (WGS) entry which is preliminary data.</text>
</comment>
<feature type="signal peptide" evidence="1">
    <location>
        <begin position="1"/>
        <end position="20"/>
    </location>
</feature>
<gene>
    <name evidence="2" type="ORF">IAB80_00455</name>
</gene>
<dbReference type="Proteomes" id="UP000823771">
    <property type="component" value="Unassembled WGS sequence"/>
</dbReference>
<sequence>MKNKIIVAAGAVLLAAAVVASIYENDGKIKGDQLLLNEVEALASGESSGDVIKCYCSAWYQTGNNVCSADGKDNDAVCAQSPVRQIEFQKVV</sequence>
<evidence type="ECO:0000256" key="1">
    <source>
        <dbReference type="SAM" id="SignalP"/>
    </source>
</evidence>
<keyword evidence="1" id="KW-0732">Signal</keyword>
<dbReference type="EMBL" id="JADILZ010000009">
    <property type="protein sequence ID" value="MBO8477368.1"/>
    <property type="molecule type" value="Genomic_DNA"/>
</dbReference>
<name>A0A9D9IRA8_9BACT</name>
<dbReference type="AlphaFoldDB" id="A0A9D9IRA8"/>
<reference evidence="2" key="2">
    <citation type="journal article" date="2021" name="PeerJ">
        <title>Extensive microbial diversity within the chicken gut microbiome revealed by metagenomics and culture.</title>
        <authorList>
            <person name="Gilroy R."/>
            <person name="Ravi A."/>
            <person name="Getino M."/>
            <person name="Pursley I."/>
            <person name="Horton D.L."/>
            <person name="Alikhan N.F."/>
            <person name="Baker D."/>
            <person name="Gharbi K."/>
            <person name="Hall N."/>
            <person name="Watson M."/>
            <person name="Adriaenssens E.M."/>
            <person name="Foster-Nyarko E."/>
            <person name="Jarju S."/>
            <person name="Secka A."/>
            <person name="Antonio M."/>
            <person name="Oren A."/>
            <person name="Chaudhuri R.R."/>
            <person name="La Ragione R."/>
            <person name="Hildebrand F."/>
            <person name="Pallen M.J."/>
        </authorList>
    </citation>
    <scope>NUCLEOTIDE SEQUENCE</scope>
    <source>
        <strain evidence="2">2478</strain>
    </source>
</reference>
<evidence type="ECO:0000313" key="3">
    <source>
        <dbReference type="Proteomes" id="UP000823771"/>
    </source>
</evidence>
<reference evidence="2" key="1">
    <citation type="submission" date="2020-10" db="EMBL/GenBank/DDBJ databases">
        <authorList>
            <person name="Gilroy R."/>
        </authorList>
    </citation>
    <scope>NUCLEOTIDE SEQUENCE</scope>
    <source>
        <strain evidence="2">2478</strain>
    </source>
</reference>
<organism evidence="2 3">
    <name type="scientific">Candidatus Cryptobacteroides excrementipullorum</name>
    <dbReference type="NCBI Taxonomy" id="2840761"/>
    <lineage>
        <taxon>Bacteria</taxon>
        <taxon>Pseudomonadati</taxon>
        <taxon>Bacteroidota</taxon>
        <taxon>Bacteroidia</taxon>
        <taxon>Bacteroidales</taxon>
        <taxon>Candidatus Cryptobacteroides</taxon>
    </lineage>
</organism>
<proteinExistence type="predicted"/>
<evidence type="ECO:0008006" key="4">
    <source>
        <dbReference type="Google" id="ProtNLM"/>
    </source>
</evidence>